<evidence type="ECO:0000256" key="2">
    <source>
        <dbReference type="ARBA" id="ARBA00005697"/>
    </source>
</evidence>
<evidence type="ECO:0000313" key="11">
    <source>
        <dbReference type="Proteomes" id="UP000027778"/>
    </source>
</evidence>
<protein>
    <submittedName>
        <fullName evidence="10">Guanine permease</fullName>
    </submittedName>
</protein>
<dbReference type="PANTHER" id="PTHR43337:SF1">
    <property type="entry name" value="XANTHINE_URACIL PERMEASE C887.17-RELATED"/>
    <property type="match status" value="1"/>
</dbReference>
<feature type="transmembrane region" description="Helical" evidence="9">
    <location>
        <begin position="164"/>
        <end position="183"/>
    </location>
</feature>
<dbReference type="eggNOG" id="COG2252">
    <property type="taxonomic scope" value="Bacteria"/>
</dbReference>
<feature type="transmembrane region" description="Helical" evidence="9">
    <location>
        <begin position="47"/>
        <end position="71"/>
    </location>
</feature>
<comment type="caution">
    <text evidence="10">The sequence shown here is derived from an EMBL/GenBank/DDBJ whole genome shotgun (WGS) entry which is preliminary data.</text>
</comment>
<dbReference type="Pfam" id="PF00860">
    <property type="entry name" value="Xan_ur_permease"/>
    <property type="match status" value="1"/>
</dbReference>
<dbReference type="InterPro" id="IPR006043">
    <property type="entry name" value="NCS2"/>
</dbReference>
<feature type="transmembrane region" description="Helical" evidence="9">
    <location>
        <begin position="239"/>
        <end position="264"/>
    </location>
</feature>
<dbReference type="RefSeq" id="WP_033674589.1">
    <property type="nucleotide sequence ID" value="NZ_JOTM01000008.1"/>
</dbReference>
<comment type="similarity">
    <text evidence="2 8">Belongs to the nucleobase:cation symporter-2 (NCS2) (TC 2.A.40) family. Azg-like subfamily.</text>
</comment>
<proteinExistence type="inferred from homology"/>
<feature type="transmembrane region" description="Helical" evidence="9">
    <location>
        <begin position="131"/>
        <end position="152"/>
    </location>
</feature>
<dbReference type="InterPro" id="IPR045018">
    <property type="entry name" value="Azg-like"/>
</dbReference>
<keyword evidence="3 8" id="KW-0813">Transport</keyword>
<evidence type="ECO:0000256" key="8">
    <source>
        <dbReference type="PIRNR" id="PIRNR005353"/>
    </source>
</evidence>
<dbReference type="OrthoDB" id="9808458at2"/>
<dbReference type="GO" id="GO:0005345">
    <property type="term" value="F:purine nucleobase transmembrane transporter activity"/>
    <property type="evidence" value="ECO:0007669"/>
    <property type="project" value="TreeGrafter"/>
</dbReference>
<dbReference type="STRING" id="574375.AZF08_19695"/>
<feature type="transmembrane region" description="Helical" evidence="9">
    <location>
        <begin position="343"/>
        <end position="362"/>
    </location>
</feature>
<dbReference type="EMBL" id="JOTM01000008">
    <property type="protein sequence ID" value="KEK24224.1"/>
    <property type="molecule type" value="Genomic_DNA"/>
</dbReference>
<feature type="transmembrane region" description="Helical" evidence="9">
    <location>
        <begin position="190"/>
        <end position="210"/>
    </location>
</feature>
<reference evidence="10 11" key="1">
    <citation type="submission" date="2014-06" db="EMBL/GenBank/DDBJ databases">
        <title>Draft genome sequence of Bacillus gaemokensis JCM 15801 (MCCC 1A00707).</title>
        <authorList>
            <person name="Lai Q."/>
            <person name="Liu Y."/>
            <person name="Shao Z."/>
        </authorList>
    </citation>
    <scope>NUCLEOTIDE SEQUENCE [LARGE SCALE GENOMIC DNA]</scope>
    <source>
        <strain evidence="10 11">JCM 15801</strain>
    </source>
</reference>
<evidence type="ECO:0000256" key="1">
    <source>
        <dbReference type="ARBA" id="ARBA00004651"/>
    </source>
</evidence>
<dbReference type="Proteomes" id="UP000027778">
    <property type="component" value="Unassembled WGS sequence"/>
</dbReference>
<evidence type="ECO:0000256" key="3">
    <source>
        <dbReference type="ARBA" id="ARBA00022448"/>
    </source>
</evidence>
<evidence type="ECO:0000256" key="6">
    <source>
        <dbReference type="ARBA" id="ARBA00022989"/>
    </source>
</evidence>
<organism evidence="10 11">
    <name type="scientific">Bacillus gaemokensis</name>
    <dbReference type="NCBI Taxonomy" id="574375"/>
    <lineage>
        <taxon>Bacteria</taxon>
        <taxon>Bacillati</taxon>
        <taxon>Bacillota</taxon>
        <taxon>Bacilli</taxon>
        <taxon>Bacillales</taxon>
        <taxon>Bacillaceae</taxon>
        <taxon>Bacillus</taxon>
        <taxon>Bacillus cereus group</taxon>
    </lineage>
</organism>
<dbReference type="PIRSF" id="PIRSF005353">
    <property type="entry name" value="PbuG"/>
    <property type="match status" value="1"/>
</dbReference>
<feature type="transmembrane region" description="Helical" evidence="9">
    <location>
        <begin position="317"/>
        <end position="337"/>
    </location>
</feature>
<sequence>MFNLSKHKTSIKTEIMAGIITFLTMAYIIVVNPVILGDAGVPFEQAFTATIIAAVVGTLFMALFTNLPIAIAPGMGLNAYFSYSVVKAHEGMTFAVAFSAVFVAGMILILLSFTSFRTKLMEAIPENLKHAITAGIGLFIAFIGLRMTGIVTRHESNLVGLGDLHSAPVLLALAGLGITLVLMSLNVNGALFFGMLLTGFIAYFTGQLTFSQGITSIPGLPEGIIVSNPITAVSDVINYGLYGVVFSFFLVTLFDTTGTLLGVAQQGGFMKDGKLPKSGRALLSDSFSATIGSMFGTTPSTAYIESSAGVAAGGRTGLTTITVAILFAVAAFFGPLVGAVSGVSAITSPSLIIVGSLMMGAVRHIDWDTFDEAFPAFLVILSMPLTSSIATGIALGFISYPLMKVAKGQFRAVHPLVYVFGILFAYQLIFLPH</sequence>
<evidence type="ECO:0000256" key="7">
    <source>
        <dbReference type="ARBA" id="ARBA00023136"/>
    </source>
</evidence>
<keyword evidence="11" id="KW-1185">Reference proteome</keyword>
<keyword evidence="7 8" id="KW-0472">Membrane</keyword>
<keyword evidence="5 8" id="KW-0812">Transmembrane</keyword>
<dbReference type="InterPro" id="IPR026033">
    <property type="entry name" value="Azg-like_bact_archaea"/>
</dbReference>
<evidence type="ECO:0000256" key="9">
    <source>
        <dbReference type="SAM" id="Phobius"/>
    </source>
</evidence>
<evidence type="ECO:0000256" key="4">
    <source>
        <dbReference type="ARBA" id="ARBA00022475"/>
    </source>
</evidence>
<keyword evidence="4 8" id="KW-1003">Cell membrane</keyword>
<feature type="transmembrane region" description="Helical" evidence="9">
    <location>
        <begin position="412"/>
        <end position="431"/>
    </location>
</feature>
<feature type="transmembrane region" description="Helical" evidence="9">
    <location>
        <begin position="374"/>
        <end position="400"/>
    </location>
</feature>
<dbReference type="AlphaFoldDB" id="A0A073KA96"/>
<evidence type="ECO:0000256" key="5">
    <source>
        <dbReference type="ARBA" id="ARBA00022692"/>
    </source>
</evidence>
<feature type="transmembrane region" description="Helical" evidence="9">
    <location>
        <begin position="15"/>
        <end position="35"/>
    </location>
</feature>
<name>A0A073KA96_9BACI</name>
<gene>
    <name evidence="10" type="ORF">BAGA_28015</name>
</gene>
<accession>A0A073KA96</accession>
<dbReference type="PANTHER" id="PTHR43337">
    <property type="entry name" value="XANTHINE/URACIL PERMEASE C887.17-RELATED"/>
    <property type="match status" value="1"/>
</dbReference>
<dbReference type="GO" id="GO:0005886">
    <property type="term" value="C:plasma membrane"/>
    <property type="evidence" value="ECO:0007669"/>
    <property type="project" value="UniProtKB-SubCell"/>
</dbReference>
<comment type="subcellular location">
    <subcellularLocation>
        <location evidence="1 8">Cell membrane</location>
        <topology evidence="1 8">Multi-pass membrane protein</topology>
    </subcellularLocation>
</comment>
<feature type="transmembrane region" description="Helical" evidence="9">
    <location>
        <begin position="91"/>
        <end position="111"/>
    </location>
</feature>
<keyword evidence="6 8" id="KW-1133">Transmembrane helix</keyword>
<evidence type="ECO:0000313" key="10">
    <source>
        <dbReference type="EMBL" id="KEK24224.1"/>
    </source>
</evidence>